<sequence length="123" mass="14441">MPSDILLYGDYKTWEEISHYIRFVRANGKCERCGAIHGEPHPKNGKPTRLYCCHLDHTKSNHSEENLLSMCDLCHLEHDKKQHASGRSFSRRYGKRAKEVLYGLFDEKIEIVGKRRKRIKRAD</sequence>
<comment type="caution">
    <text evidence="1">The sequence shown here is derived from an EMBL/GenBank/DDBJ whole genome shotgun (WGS) entry which is preliminary data.</text>
</comment>
<keyword evidence="2" id="KW-1185">Reference proteome</keyword>
<reference evidence="1" key="1">
    <citation type="submission" date="2023-07" db="EMBL/GenBank/DDBJ databases">
        <title>The genome sequence of Rhodocytophaga aerolata KACC 12507.</title>
        <authorList>
            <person name="Zhang X."/>
        </authorList>
    </citation>
    <scope>NUCLEOTIDE SEQUENCE</scope>
    <source>
        <strain evidence="1">KACC 12507</strain>
    </source>
</reference>
<name>A0ABT8RED7_9BACT</name>
<organism evidence="1 2">
    <name type="scientific">Rhodocytophaga aerolata</name>
    <dbReference type="NCBI Taxonomy" id="455078"/>
    <lineage>
        <taxon>Bacteria</taxon>
        <taxon>Pseudomonadati</taxon>
        <taxon>Bacteroidota</taxon>
        <taxon>Cytophagia</taxon>
        <taxon>Cytophagales</taxon>
        <taxon>Rhodocytophagaceae</taxon>
        <taxon>Rhodocytophaga</taxon>
    </lineage>
</organism>
<dbReference type="EMBL" id="JAUKPO010000020">
    <property type="protein sequence ID" value="MDO1449548.1"/>
    <property type="molecule type" value="Genomic_DNA"/>
</dbReference>
<accession>A0ABT8RED7</accession>
<evidence type="ECO:0008006" key="3">
    <source>
        <dbReference type="Google" id="ProtNLM"/>
    </source>
</evidence>
<dbReference type="RefSeq" id="WP_302040352.1">
    <property type="nucleotide sequence ID" value="NZ_JAUKPO010000020.1"/>
</dbReference>
<evidence type="ECO:0000313" key="2">
    <source>
        <dbReference type="Proteomes" id="UP001168528"/>
    </source>
</evidence>
<gene>
    <name evidence="1" type="ORF">Q0590_24945</name>
</gene>
<dbReference type="Proteomes" id="UP001168528">
    <property type="component" value="Unassembled WGS sequence"/>
</dbReference>
<protein>
    <recommendedName>
        <fullName evidence="3">HNH endonuclease</fullName>
    </recommendedName>
</protein>
<proteinExistence type="predicted"/>
<evidence type="ECO:0000313" key="1">
    <source>
        <dbReference type="EMBL" id="MDO1449548.1"/>
    </source>
</evidence>